<dbReference type="PANTHER" id="PTHR47628">
    <property type="match status" value="1"/>
</dbReference>
<accession>A0A840RT63</accession>
<dbReference type="Proteomes" id="UP000571084">
    <property type="component" value="Unassembled WGS sequence"/>
</dbReference>
<sequence length="385" mass="42685">MAEHRPIHVGVLYSETGVTSQIESSQRLGTLLAIEEINQAGGINGREIIPIIYDPQSTPSIYRSLAERLVSEDGVKVIFGCYMSSTRKAVIPVVERRNCILFYATFYEGFEFSNNIIYTGAAPNQNSVQLADFMMSNFGARVYLVGSDYIYPYESNRIMTDLVMQKQGGEILGKTYVPLNATEKDFLPIVADIKAKRPDFIFSTVVGNATQHLYRAYAEAGLDPKSQPIGSLTTSEVEVAQMGADIAAGHFTSAPYFQSINSPVNRACLERFQKRFNGEVVPNACWEAAYFQVHLFANAMRQSGSDDIDALMPHLLGAEYDAPQGRVRIEPSNHHACLYPRIGRANLSGQFTIVRESNRPVTPDPYLVTHSTGDWTISLDSLDVQ</sequence>
<dbReference type="Pfam" id="PF13433">
    <property type="entry name" value="Peripla_BP_5"/>
    <property type="match status" value="1"/>
</dbReference>
<dbReference type="PANTHER" id="PTHR47628:SF1">
    <property type="entry name" value="ALIPHATIC AMIDASE EXPRESSION-REGULATING PROTEIN"/>
    <property type="match status" value="1"/>
</dbReference>
<dbReference type="GO" id="GO:0033218">
    <property type="term" value="F:amide binding"/>
    <property type="evidence" value="ECO:0007669"/>
    <property type="project" value="InterPro"/>
</dbReference>
<protein>
    <submittedName>
        <fullName evidence="1">Branched-chain amino acid transport system substrate-binding protein</fullName>
    </submittedName>
</protein>
<dbReference type="EMBL" id="JACHHQ010000004">
    <property type="protein sequence ID" value="MBB5200352.1"/>
    <property type="molecule type" value="Genomic_DNA"/>
</dbReference>
<dbReference type="PRINTS" id="PR00337">
    <property type="entry name" value="LEUILEVALBP"/>
</dbReference>
<comment type="caution">
    <text evidence="1">The sequence shown here is derived from an EMBL/GenBank/DDBJ whole genome shotgun (WGS) entry which is preliminary data.</text>
</comment>
<dbReference type="InterPro" id="IPR039570">
    <property type="entry name" value="AmiC_PBP1"/>
</dbReference>
<dbReference type="AlphaFoldDB" id="A0A840RT63"/>
<organism evidence="1 2">
    <name type="scientific">Glaciimonas immobilis</name>
    <dbReference type="NCBI Taxonomy" id="728004"/>
    <lineage>
        <taxon>Bacteria</taxon>
        <taxon>Pseudomonadati</taxon>
        <taxon>Pseudomonadota</taxon>
        <taxon>Betaproteobacteria</taxon>
        <taxon>Burkholderiales</taxon>
        <taxon>Oxalobacteraceae</taxon>
        <taxon>Glaciimonas</taxon>
    </lineage>
</organism>
<dbReference type="GO" id="GO:0006865">
    <property type="term" value="P:amino acid transport"/>
    <property type="evidence" value="ECO:0007669"/>
    <property type="project" value="InterPro"/>
</dbReference>
<keyword evidence="2" id="KW-1185">Reference proteome</keyword>
<dbReference type="Gene3D" id="3.40.50.2300">
    <property type="match status" value="2"/>
</dbReference>
<proteinExistence type="predicted"/>
<evidence type="ECO:0000313" key="1">
    <source>
        <dbReference type="EMBL" id="MBB5200352.1"/>
    </source>
</evidence>
<dbReference type="SUPFAM" id="SSF53822">
    <property type="entry name" value="Periplasmic binding protein-like I"/>
    <property type="match status" value="1"/>
</dbReference>
<evidence type="ECO:0000313" key="2">
    <source>
        <dbReference type="Proteomes" id="UP000571084"/>
    </source>
</evidence>
<dbReference type="RefSeq" id="WP_168051673.1">
    <property type="nucleotide sequence ID" value="NZ_JAAOZT010000001.1"/>
</dbReference>
<reference evidence="1 2" key="1">
    <citation type="submission" date="2020-08" db="EMBL/GenBank/DDBJ databases">
        <title>Genomic Encyclopedia of Type Strains, Phase IV (KMG-IV): sequencing the most valuable type-strain genomes for metagenomic binning, comparative biology and taxonomic classification.</title>
        <authorList>
            <person name="Goeker M."/>
        </authorList>
    </citation>
    <scope>NUCLEOTIDE SEQUENCE [LARGE SCALE GENOMIC DNA]</scope>
    <source>
        <strain evidence="1 2">DSM 23240</strain>
    </source>
</reference>
<dbReference type="CDD" id="cd06357">
    <property type="entry name" value="PBP1_AmiC"/>
    <property type="match status" value="1"/>
</dbReference>
<gene>
    <name evidence="1" type="ORF">HNR39_002187</name>
</gene>
<dbReference type="InterPro" id="IPR000709">
    <property type="entry name" value="Leu_Ile_Val-bd"/>
</dbReference>
<dbReference type="InterPro" id="IPR028082">
    <property type="entry name" value="Peripla_BP_I"/>
</dbReference>
<name>A0A840RT63_9BURK</name>